<dbReference type="PANTHER" id="PTHR32309:SF13">
    <property type="entry name" value="FERRIC ENTEROBACTIN TRANSPORT PROTEIN FEPE"/>
    <property type="match status" value="1"/>
</dbReference>
<keyword evidence="3" id="KW-0472">Membrane</keyword>
<dbReference type="PANTHER" id="PTHR32309">
    <property type="entry name" value="TYROSINE-PROTEIN KINASE"/>
    <property type="match status" value="1"/>
</dbReference>
<dbReference type="GO" id="GO:0004713">
    <property type="term" value="F:protein tyrosine kinase activity"/>
    <property type="evidence" value="ECO:0007669"/>
    <property type="project" value="TreeGrafter"/>
</dbReference>
<reference evidence="4 5" key="1">
    <citation type="submission" date="2019-02" db="EMBL/GenBank/DDBJ databases">
        <title>Deep-cultivation of Planctomycetes and their phenomic and genomic characterization uncovers novel biology.</title>
        <authorList>
            <person name="Wiegand S."/>
            <person name="Jogler M."/>
            <person name="Boedeker C."/>
            <person name="Pinto D."/>
            <person name="Vollmers J."/>
            <person name="Rivas-Marin E."/>
            <person name="Kohn T."/>
            <person name="Peeters S.H."/>
            <person name="Heuer A."/>
            <person name="Rast P."/>
            <person name="Oberbeckmann S."/>
            <person name="Bunk B."/>
            <person name="Jeske O."/>
            <person name="Meyerdierks A."/>
            <person name="Storesund J.E."/>
            <person name="Kallscheuer N."/>
            <person name="Luecker S."/>
            <person name="Lage O.M."/>
            <person name="Pohl T."/>
            <person name="Merkel B.J."/>
            <person name="Hornburger P."/>
            <person name="Mueller R.-W."/>
            <person name="Bruemmer F."/>
            <person name="Labrenz M."/>
            <person name="Spormann A.M."/>
            <person name="Op Den Camp H."/>
            <person name="Overmann J."/>
            <person name="Amann R."/>
            <person name="Jetten M.S.M."/>
            <person name="Mascher T."/>
            <person name="Medema M.H."/>
            <person name="Devos D.P."/>
            <person name="Kaster A.-K."/>
            <person name="Ovreas L."/>
            <person name="Rohde M."/>
            <person name="Galperin M.Y."/>
            <person name="Jogler C."/>
        </authorList>
    </citation>
    <scope>NUCLEOTIDE SEQUENCE [LARGE SCALE GENOMIC DNA]</scope>
    <source>
        <strain evidence="4 5">Poly51</strain>
    </source>
</reference>
<comment type="caution">
    <text evidence="4">The sequence shown here is derived from an EMBL/GenBank/DDBJ whole genome shotgun (WGS) entry which is preliminary data.</text>
</comment>
<dbReference type="Proteomes" id="UP000318288">
    <property type="component" value="Unassembled WGS sequence"/>
</dbReference>
<dbReference type="InterPro" id="IPR050445">
    <property type="entry name" value="Bact_polysacc_biosynth/exp"/>
</dbReference>
<protein>
    <recommendedName>
        <fullName evidence="6">Chain length determinant protein</fullName>
    </recommendedName>
</protein>
<evidence type="ECO:0000313" key="4">
    <source>
        <dbReference type="EMBL" id="TWU59123.1"/>
    </source>
</evidence>
<gene>
    <name evidence="4" type="ORF">Poly51_19090</name>
</gene>
<dbReference type="EMBL" id="SJPW01000002">
    <property type="protein sequence ID" value="TWU59123.1"/>
    <property type="molecule type" value="Genomic_DNA"/>
</dbReference>
<proteinExistence type="predicted"/>
<organism evidence="4 5">
    <name type="scientific">Rubripirellula tenax</name>
    <dbReference type="NCBI Taxonomy" id="2528015"/>
    <lineage>
        <taxon>Bacteria</taxon>
        <taxon>Pseudomonadati</taxon>
        <taxon>Planctomycetota</taxon>
        <taxon>Planctomycetia</taxon>
        <taxon>Pirellulales</taxon>
        <taxon>Pirellulaceae</taxon>
        <taxon>Rubripirellula</taxon>
    </lineage>
</organism>
<feature type="coiled-coil region" evidence="1">
    <location>
        <begin position="261"/>
        <end position="295"/>
    </location>
</feature>
<keyword evidence="3" id="KW-0812">Transmembrane</keyword>
<keyword evidence="5" id="KW-1185">Reference proteome</keyword>
<evidence type="ECO:0000313" key="5">
    <source>
        <dbReference type="Proteomes" id="UP000318288"/>
    </source>
</evidence>
<dbReference type="AlphaFoldDB" id="A0A5C6FBI1"/>
<name>A0A5C6FBI1_9BACT</name>
<dbReference type="OrthoDB" id="292373at2"/>
<evidence type="ECO:0008006" key="6">
    <source>
        <dbReference type="Google" id="ProtNLM"/>
    </source>
</evidence>
<evidence type="ECO:0000256" key="1">
    <source>
        <dbReference type="SAM" id="Coils"/>
    </source>
</evidence>
<evidence type="ECO:0000256" key="3">
    <source>
        <dbReference type="SAM" id="Phobius"/>
    </source>
</evidence>
<feature type="transmembrane region" description="Helical" evidence="3">
    <location>
        <begin position="476"/>
        <end position="500"/>
    </location>
</feature>
<dbReference type="RefSeq" id="WP_146456508.1">
    <property type="nucleotide sequence ID" value="NZ_SJPW01000002.1"/>
</dbReference>
<feature type="region of interest" description="Disordered" evidence="2">
    <location>
        <begin position="503"/>
        <end position="528"/>
    </location>
</feature>
<keyword evidence="3" id="KW-1133">Transmembrane helix</keyword>
<keyword evidence="1" id="KW-0175">Coiled coil</keyword>
<evidence type="ECO:0000256" key="2">
    <source>
        <dbReference type="SAM" id="MobiDB-lite"/>
    </source>
</evidence>
<accession>A0A5C6FBI1</accession>
<feature type="transmembrane region" description="Helical" evidence="3">
    <location>
        <begin position="35"/>
        <end position="56"/>
    </location>
</feature>
<dbReference type="GO" id="GO:0005886">
    <property type="term" value="C:plasma membrane"/>
    <property type="evidence" value="ECO:0007669"/>
    <property type="project" value="TreeGrafter"/>
</dbReference>
<sequence length="552" mass="60665">MNRKTDSLIAPSGDAPDTWAVISPRDLMNVIQHRLPSVALTAVLTTAAVVGLLVAWPNEYISDGLFYARLGRGAVAIDPTTEPGRSVSLQDSRSSEVASISQMLGSREIADRVVRKVGAREINFERTWVDRATRAIGNAAKRFSFKSDTSGDSIERAEYDRQIAHEAAVKRVVHSVAIEVPKNSYTISVTSKFNDPIVAQKIVQSIMDEYGAYHVEAHNSTGSLGFFEQQTESSQSDAIEARKKLQQAKSQMGWMSTVSAEESLRQRILNLELSLDQTNSELADASSKAKSIAERLETIEEWIPMETTKVANNAVDGMRTQLYGYKLQDGEELSKVTASHPRYKILRDKIIQGEDIVNAAEDDREQTVEARNPLRLSLETDYQTALTTAAGHASRRDSLAKSLESAHADLQRLNDDAVVLAELNWAADIAEKNYLSHSRSLESSRMMQELDNQKMSDVSVIQNASLNLEKVGPPRAILACIGAMLGLCLGMIQALVRGVAAPRRSDRRSTVRPSVPRPKTRSTDANHVSINADLALHDNAAEEIGYVSSVPR</sequence>